<dbReference type="GO" id="GO:0009307">
    <property type="term" value="P:DNA restriction-modification system"/>
    <property type="evidence" value="ECO:0007669"/>
    <property type="project" value="UniProtKB-KW"/>
</dbReference>
<dbReference type="RefSeq" id="WP_179423319.1">
    <property type="nucleotide sequence ID" value="NZ_BAAAMP010000002.1"/>
</dbReference>
<keyword evidence="5" id="KW-1185">Reference proteome</keyword>
<protein>
    <submittedName>
        <fullName evidence="4">Type I restriction enzyme S subunit</fullName>
        <ecNumber evidence="4">3.1.21.3</ecNumber>
    </submittedName>
</protein>
<dbReference type="InterPro" id="IPR044946">
    <property type="entry name" value="Restrct_endonuc_typeI_TRD_sf"/>
</dbReference>
<keyword evidence="1" id="KW-0680">Restriction system</keyword>
<evidence type="ECO:0000256" key="2">
    <source>
        <dbReference type="ARBA" id="ARBA00023125"/>
    </source>
</evidence>
<dbReference type="SUPFAM" id="SSF116734">
    <property type="entry name" value="DNA methylase specificity domain"/>
    <property type="match status" value="2"/>
</dbReference>
<evidence type="ECO:0000313" key="6">
    <source>
        <dbReference type="Proteomes" id="UP000659061"/>
    </source>
</evidence>
<dbReference type="PANTHER" id="PTHR30408:SF12">
    <property type="entry name" value="TYPE I RESTRICTION ENZYME MJAVIII SPECIFICITY SUBUNIT"/>
    <property type="match status" value="1"/>
</dbReference>
<keyword evidence="2" id="KW-0238">DNA-binding</keyword>
<accession>A0A8I0FW13</accession>
<sequence>MSAWFRGLPHGWQSTRLDRVARSWPSNVDKHSVEGQPAVRLCNYTDVYKNSAITSELEFMRATATEEQVDRFRLCRGDTLITKDSETADDIGIPAFVETEANDLVCGYHLAMVRPTRRIDPKYLYWALSSEPTMRQWSLLATGVTRVGIKSGDLARVEVAVPTALSVQRAIADYLDRETSQIDNLIHAQQCLIDLLRERTDAAWGTAYDRLHASYPVLPLRRVIESIVDGPFGSSLTSSHYSDEGTRVIRLGNIGVNDWRDQDKAFIPMDYATELSQHAVTAGDVVVAGLGDERWPLGRATVVPEIGPAIVKADCYRLRPNSLVSPAYLAWALSSPSARTQMALLSRGSTRARLNTAVVRDVLIPVPPQYEQDIVSETSARTDRVIEEIIAEAERFIELSKERRSALITAAVTGQVDVSEAA</sequence>
<evidence type="ECO:0000313" key="4">
    <source>
        <dbReference type="EMBL" id="NYI37115.1"/>
    </source>
</evidence>
<reference evidence="3" key="2">
    <citation type="submission" date="2020-09" db="EMBL/GenBank/DDBJ databases">
        <title>Novel species in genus Aeromicrobium.</title>
        <authorList>
            <person name="Zhang G."/>
        </authorList>
    </citation>
    <scope>NUCLEOTIDE SEQUENCE</scope>
    <source>
        <strain evidence="3">SSW1-57</strain>
    </source>
</reference>
<dbReference type="EMBL" id="JACBZN010000001">
    <property type="protein sequence ID" value="NYI37115.1"/>
    <property type="molecule type" value="Genomic_DNA"/>
</dbReference>
<dbReference type="Proteomes" id="UP000587211">
    <property type="component" value="Unassembled WGS sequence"/>
</dbReference>
<organism evidence="3 6">
    <name type="scientific">Aeromicrobium tamlense</name>
    <dbReference type="NCBI Taxonomy" id="375541"/>
    <lineage>
        <taxon>Bacteria</taxon>
        <taxon>Bacillati</taxon>
        <taxon>Actinomycetota</taxon>
        <taxon>Actinomycetes</taxon>
        <taxon>Propionibacteriales</taxon>
        <taxon>Nocardioidaceae</taxon>
        <taxon>Aeromicrobium</taxon>
    </lineage>
</organism>
<dbReference type="AlphaFoldDB" id="A0A8I0FW13"/>
<dbReference type="Proteomes" id="UP000659061">
    <property type="component" value="Unassembled WGS sequence"/>
</dbReference>
<evidence type="ECO:0000313" key="3">
    <source>
        <dbReference type="EMBL" id="MBD1268977.1"/>
    </source>
</evidence>
<name>A0A8I0FW13_9ACTN</name>
<comment type="caution">
    <text evidence="3">The sequence shown here is derived from an EMBL/GenBank/DDBJ whole genome shotgun (WGS) entry which is preliminary data.</text>
</comment>
<keyword evidence="4" id="KW-0378">Hydrolase</keyword>
<reference evidence="4 5" key="1">
    <citation type="submission" date="2020-07" db="EMBL/GenBank/DDBJ databases">
        <title>Sequencing the genomes of 1000 actinobacteria strains.</title>
        <authorList>
            <person name="Klenk H.-P."/>
        </authorList>
    </citation>
    <scope>NUCLEOTIDE SEQUENCE [LARGE SCALE GENOMIC DNA]</scope>
    <source>
        <strain evidence="4 5">DSM 19087</strain>
    </source>
</reference>
<evidence type="ECO:0000256" key="1">
    <source>
        <dbReference type="ARBA" id="ARBA00022747"/>
    </source>
</evidence>
<dbReference type="PANTHER" id="PTHR30408">
    <property type="entry name" value="TYPE-1 RESTRICTION ENZYME ECOKI SPECIFICITY PROTEIN"/>
    <property type="match status" value="1"/>
</dbReference>
<gene>
    <name evidence="4" type="ORF">BJ975_000490</name>
    <name evidence="3" type="ORF">IDH50_01905</name>
</gene>
<evidence type="ECO:0000313" key="5">
    <source>
        <dbReference type="Proteomes" id="UP000587211"/>
    </source>
</evidence>
<proteinExistence type="predicted"/>
<dbReference type="EC" id="3.1.21.3" evidence="4"/>
<dbReference type="EMBL" id="JACWMT010000001">
    <property type="protein sequence ID" value="MBD1268977.1"/>
    <property type="molecule type" value="Genomic_DNA"/>
</dbReference>
<dbReference type="GO" id="GO:0009035">
    <property type="term" value="F:type I site-specific deoxyribonuclease activity"/>
    <property type="evidence" value="ECO:0007669"/>
    <property type="project" value="UniProtKB-EC"/>
</dbReference>
<dbReference type="GO" id="GO:0003677">
    <property type="term" value="F:DNA binding"/>
    <property type="evidence" value="ECO:0007669"/>
    <property type="project" value="UniProtKB-KW"/>
</dbReference>
<dbReference type="Gene3D" id="3.90.220.20">
    <property type="entry name" value="DNA methylase specificity domains"/>
    <property type="match status" value="2"/>
</dbReference>
<dbReference type="InterPro" id="IPR052021">
    <property type="entry name" value="Type-I_RS_S_subunit"/>
</dbReference>